<gene>
    <name evidence="6" type="ORF">ACFOHJ_05790</name>
</gene>
<feature type="signal peptide" evidence="2">
    <location>
        <begin position="1"/>
        <end position="25"/>
    </location>
</feature>
<evidence type="ECO:0000259" key="3">
    <source>
        <dbReference type="Pfam" id="PF02563"/>
    </source>
</evidence>
<dbReference type="InterPro" id="IPR049712">
    <property type="entry name" value="Poly_export"/>
</dbReference>
<dbReference type="Gene3D" id="3.30.1950.10">
    <property type="entry name" value="wza like domain"/>
    <property type="match status" value="1"/>
</dbReference>
<dbReference type="Pfam" id="PF02563">
    <property type="entry name" value="Poly_export"/>
    <property type="match status" value="1"/>
</dbReference>
<name>A0ABV7K839_9HYPH</name>
<evidence type="ECO:0000259" key="5">
    <source>
        <dbReference type="Pfam" id="PF25994"/>
    </source>
</evidence>
<proteinExistence type="predicted"/>
<protein>
    <submittedName>
        <fullName evidence="6">Polysaccharide biosynthesis/export family protein</fullName>
    </submittedName>
</protein>
<feature type="domain" description="Soluble ligand binding" evidence="4">
    <location>
        <begin position="110"/>
        <end position="142"/>
    </location>
</feature>
<dbReference type="PANTHER" id="PTHR33619">
    <property type="entry name" value="POLYSACCHARIDE EXPORT PROTEIN GFCE-RELATED"/>
    <property type="match status" value="1"/>
</dbReference>
<dbReference type="EMBL" id="JBHRTK010000006">
    <property type="protein sequence ID" value="MFC3205717.1"/>
    <property type="molecule type" value="Genomic_DNA"/>
</dbReference>
<evidence type="ECO:0000313" key="7">
    <source>
        <dbReference type="Proteomes" id="UP001595583"/>
    </source>
</evidence>
<accession>A0ABV7K839</accession>
<feature type="chain" id="PRO_5047381152" evidence="2">
    <location>
        <begin position="26"/>
        <end position="401"/>
    </location>
</feature>
<evidence type="ECO:0000256" key="2">
    <source>
        <dbReference type="SAM" id="SignalP"/>
    </source>
</evidence>
<reference evidence="7" key="1">
    <citation type="journal article" date="2019" name="Int. J. Syst. Evol. Microbiol.">
        <title>The Global Catalogue of Microorganisms (GCM) 10K type strain sequencing project: providing services to taxonomists for standard genome sequencing and annotation.</title>
        <authorList>
            <consortium name="The Broad Institute Genomics Platform"/>
            <consortium name="The Broad Institute Genome Sequencing Center for Infectious Disease"/>
            <person name="Wu L."/>
            <person name="Ma J."/>
        </authorList>
    </citation>
    <scope>NUCLEOTIDE SEQUENCE [LARGE SCALE GENOMIC DNA]</scope>
    <source>
        <strain evidence="7">KCTC 52165</strain>
    </source>
</reference>
<dbReference type="InterPro" id="IPR003715">
    <property type="entry name" value="Poly_export_N"/>
</dbReference>
<dbReference type="Pfam" id="PF25994">
    <property type="entry name" value="HH_AprE"/>
    <property type="match status" value="1"/>
</dbReference>
<keyword evidence="7" id="KW-1185">Reference proteome</keyword>
<evidence type="ECO:0000259" key="4">
    <source>
        <dbReference type="Pfam" id="PF10531"/>
    </source>
</evidence>
<dbReference type="Proteomes" id="UP001595583">
    <property type="component" value="Unassembled WGS sequence"/>
</dbReference>
<dbReference type="PANTHER" id="PTHR33619:SF3">
    <property type="entry name" value="POLYSACCHARIDE EXPORT PROTEIN GFCE-RELATED"/>
    <property type="match status" value="1"/>
</dbReference>
<dbReference type="Pfam" id="PF10531">
    <property type="entry name" value="SLBB"/>
    <property type="match status" value="1"/>
</dbReference>
<feature type="domain" description="AprE-like long alpha-helical hairpin" evidence="5">
    <location>
        <begin position="157"/>
        <end position="341"/>
    </location>
</feature>
<dbReference type="Gene3D" id="3.10.560.10">
    <property type="entry name" value="Outer membrane lipoprotein wza domain like"/>
    <property type="match status" value="1"/>
</dbReference>
<dbReference type="InterPro" id="IPR019554">
    <property type="entry name" value="Soluble_ligand-bd"/>
</dbReference>
<feature type="domain" description="Polysaccharide export protein N-terminal" evidence="3">
    <location>
        <begin position="29"/>
        <end position="104"/>
    </location>
</feature>
<sequence length="401" mass="43529">MARSSLSTTLRIAARAFGLGVLAMAAWPAAAEMLIAPGDTVHVSIAEAPKLDGDSKVDADGDIVLPQLGIVRVAGMDLDAARARIEAVLIKQDILKAPTVLVAIAKYRPFYIGGKVARPGAIDYEPGLTVRHALILAGGLGRSDEDKLKVDIPGLRAKWQTGSYQLLQANSRIARLEAELTRDEQGPKPVSPGTVPAQEADALVSLDQQIFRDRLKTWSGTQSELRDGMALLDLEIDVLGQQASLQQKERDLDKEQVEAARTLVDKGLMPLPKLQELQHEESRASRDLLENQAFTARARQSRSTAEHELSAADVKWRIDIRQQLRDAMLDRVRLKAELDALSTEILNAGVSLSERADKAAEAVVVIHRTTEGRDQTINAQMDTQVLPGDVLDVSVSMDAAG</sequence>
<evidence type="ECO:0000256" key="1">
    <source>
        <dbReference type="ARBA" id="ARBA00022729"/>
    </source>
</evidence>
<comment type="caution">
    <text evidence="6">The sequence shown here is derived from an EMBL/GenBank/DDBJ whole genome shotgun (WGS) entry which is preliminary data.</text>
</comment>
<dbReference type="InterPro" id="IPR058781">
    <property type="entry name" value="HH_AprE-like"/>
</dbReference>
<organism evidence="6 7">
    <name type="scientific">Aquamicrobium soli</name>
    <dbReference type="NCBI Taxonomy" id="1811518"/>
    <lineage>
        <taxon>Bacteria</taxon>
        <taxon>Pseudomonadati</taxon>
        <taxon>Pseudomonadota</taxon>
        <taxon>Alphaproteobacteria</taxon>
        <taxon>Hyphomicrobiales</taxon>
        <taxon>Phyllobacteriaceae</taxon>
        <taxon>Aquamicrobium</taxon>
    </lineage>
</organism>
<keyword evidence="1 2" id="KW-0732">Signal</keyword>
<evidence type="ECO:0000313" key="6">
    <source>
        <dbReference type="EMBL" id="MFC3205717.1"/>
    </source>
</evidence>
<dbReference type="RefSeq" id="WP_378219429.1">
    <property type="nucleotide sequence ID" value="NZ_JBHRTK010000006.1"/>
</dbReference>